<sequence>MDEDQNFEQSESKPACNDMVAWYRTYLREANLLEIVEQCALVITVPKPFNKEKELQFRLEFGEFRKRQLRVQEKVAAFQKEHLGKVDPAVEALRRRATEQPVKAFFAGAGGEAAAPPEPAQPPPQAAAPPQPAQPPPQAAAPPEPTQPPPQAAAPPQPAQPPPQAAAPPQPAQPPPQAAAPPQPAQPPPQAAAPPQPAQPPPQAAAPPEPAQPPPQAAVPPEPAQPPPQVPPEPVMQPKGPLCKKRFEKGFGFERFKEIEAKNEAEEGKRSYTTRLRMQTGGTNRSSACPETTESGSTGACFQASEVTTPTADGIDRLLVLSAWGRWEEKLSDTKERFYLEAPGGRSGAEGPVTAVL</sequence>
<name>A0A1Q9DBI0_SYMMI</name>
<accession>A0A1Q9DBI0</accession>
<evidence type="ECO:0000313" key="2">
    <source>
        <dbReference type="EMBL" id="OLP92593.1"/>
    </source>
</evidence>
<proteinExistence type="predicted"/>
<reference evidence="2 3" key="1">
    <citation type="submission" date="2016-02" db="EMBL/GenBank/DDBJ databases">
        <title>Genome analysis of coral dinoflagellate symbionts highlights evolutionary adaptations to a symbiotic lifestyle.</title>
        <authorList>
            <person name="Aranda M."/>
            <person name="Li Y."/>
            <person name="Liew Y.J."/>
            <person name="Baumgarten S."/>
            <person name="Simakov O."/>
            <person name="Wilson M."/>
            <person name="Piel J."/>
            <person name="Ashoor H."/>
            <person name="Bougouffa S."/>
            <person name="Bajic V.B."/>
            <person name="Ryu T."/>
            <person name="Ravasi T."/>
            <person name="Bayer T."/>
            <person name="Micklem G."/>
            <person name="Kim H."/>
            <person name="Bhak J."/>
            <person name="Lajeunesse T.C."/>
            <person name="Voolstra C.R."/>
        </authorList>
    </citation>
    <scope>NUCLEOTIDE SEQUENCE [LARGE SCALE GENOMIC DNA]</scope>
    <source>
        <strain evidence="2 3">CCMP2467</strain>
    </source>
</reference>
<comment type="caution">
    <text evidence="2">The sequence shown here is derived from an EMBL/GenBank/DDBJ whole genome shotgun (WGS) entry which is preliminary data.</text>
</comment>
<feature type="compositionally biased region" description="Pro residues" evidence="1">
    <location>
        <begin position="116"/>
        <end position="235"/>
    </location>
</feature>
<dbReference type="OrthoDB" id="437889at2759"/>
<protein>
    <submittedName>
        <fullName evidence="2">Uncharacterized protein</fullName>
    </submittedName>
</protein>
<gene>
    <name evidence="2" type="ORF">AK812_SmicGene25585</name>
</gene>
<evidence type="ECO:0000256" key="1">
    <source>
        <dbReference type="SAM" id="MobiDB-lite"/>
    </source>
</evidence>
<organism evidence="2 3">
    <name type="scientific">Symbiodinium microadriaticum</name>
    <name type="common">Dinoflagellate</name>
    <name type="synonym">Zooxanthella microadriatica</name>
    <dbReference type="NCBI Taxonomy" id="2951"/>
    <lineage>
        <taxon>Eukaryota</taxon>
        <taxon>Sar</taxon>
        <taxon>Alveolata</taxon>
        <taxon>Dinophyceae</taxon>
        <taxon>Suessiales</taxon>
        <taxon>Symbiodiniaceae</taxon>
        <taxon>Symbiodinium</taxon>
    </lineage>
</organism>
<feature type="region of interest" description="Disordered" evidence="1">
    <location>
        <begin position="264"/>
        <end position="298"/>
    </location>
</feature>
<dbReference type="EMBL" id="LSRX01000615">
    <property type="protein sequence ID" value="OLP92593.1"/>
    <property type="molecule type" value="Genomic_DNA"/>
</dbReference>
<keyword evidence="3" id="KW-1185">Reference proteome</keyword>
<feature type="region of interest" description="Disordered" evidence="1">
    <location>
        <begin position="110"/>
        <end position="243"/>
    </location>
</feature>
<dbReference type="AlphaFoldDB" id="A0A1Q9DBI0"/>
<feature type="compositionally biased region" description="Polar residues" evidence="1">
    <location>
        <begin position="271"/>
        <end position="298"/>
    </location>
</feature>
<dbReference type="Proteomes" id="UP000186817">
    <property type="component" value="Unassembled WGS sequence"/>
</dbReference>
<evidence type="ECO:0000313" key="3">
    <source>
        <dbReference type="Proteomes" id="UP000186817"/>
    </source>
</evidence>